<protein>
    <recommendedName>
        <fullName evidence="2">AAA+ ATPase domain-containing protein</fullName>
    </recommendedName>
</protein>
<dbReference type="OrthoDB" id="856045at2"/>
<dbReference type="Proteomes" id="UP000078287">
    <property type="component" value="Unassembled WGS sequence"/>
</dbReference>
<comment type="caution">
    <text evidence="3">The sequence shown here is derived from an EMBL/GenBank/DDBJ whole genome shotgun (WGS) entry which is preliminary data.</text>
</comment>
<evidence type="ECO:0000313" key="4">
    <source>
        <dbReference type="Proteomes" id="UP000078287"/>
    </source>
</evidence>
<evidence type="ECO:0000313" key="3">
    <source>
        <dbReference type="EMBL" id="OAN43860.1"/>
    </source>
</evidence>
<dbReference type="RefSeq" id="WP_066789901.1">
    <property type="nucleotide sequence ID" value="NZ_LWQS01000073.1"/>
</dbReference>
<dbReference type="SUPFAM" id="SSF52540">
    <property type="entry name" value="P-loop containing nucleoside triphosphate hydrolases"/>
    <property type="match status" value="1"/>
</dbReference>
<dbReference type="STRING" id="1707952.A6A03_17715"/>
<organism evidence="3 4">
    <name type="scientific">Chloroflexus islandicus</name>
    <dbReference type="NCBI Taxonomy" id="1707952"/>
    <lineage>
        <taxon>Bacteria</taxon>
        <taxon>Bacillati</taxon>
        <taxon>Chloroflexota</taxon>
        <taxon>Chloroflexia</taxon>
        <taxon>Chloroflexales</taxon>
        <taxon>Chloroflexineae</taxon>
        <taxon>Chloroflexaceae</taxon>
        <taxon>Chloroflexus</taxon>
    </lineage>
</organism>
<sequence length="1142" mass="127569">MPNLISVAARFTRSVHIRHDFRDLRHRLDGYIVTPLVLQTTARIISGLHLESRERAFSITGPFGAGKSALGLFLAHFLMRNSASRRTLLHSLHVDANALPLDVPSLLPVLVPGNNSSLRRAVLQALVDALRKWHIKVPEQLSQQIAAAIPDPALDPVQTATLVEQTARYLRVHSDYAGLVLIIDELGQYLDYAARHDDERDLFVLQTLAEMAARSGDAPVLVVTILHQAFEQYTLHAGARRRIEWAKVQGRFVDLAFQEPLSQMVRLIAAALRPAGADPLREQRLQWAERVVPLTEALGLRPAEIGSHEWRQIVADSFPLHPMTMLALPGIVRQLAQNERSLFAFLASDEPWGLRDVVQQAPDGAVPIYRLSHLFNYVETNLGASLFARSRGRRWAELVEARADLTGADPLLLDTLTVVGVLGALERAAGMRACQAHLAFALADDPSDPAVAAALETLQKRQHITYRRFRDSFVLWEGSDLDLELLMQQARRMLAERYSLCQLLMRYADTTPRIAYRHSYRTGATRAFAVRYVDVQQLADTMTVAAGLVGELLYVVPSDEEELSRAEQWACHPDRRQETARIIVLPRHVHEMREMALDVAALRMLAEEHEALEHDRVARREVHSRLIEAEQILRDTLAEAYGVQSRWFYGGQQVPVANARQIDDLLSKAADATYPLAPRIWNELVGRDAISSAAAKARRNVVAAMLEQVDQALLGIQGYPPERAIYASILQRGGLHRQNEQGTWEIGPPPPSDPLGLLPVWRAMEIKLMEAGTQPLALAALYAFLQQPPYGIKAGVIPILFVAFYVARAGEIVFYEHGNYVPVPDMAMFERLLARPDYFAVRLGRAEGARFLLYRQLAEAFAPQALTQRVQPALLAVALPLLRTYHQLPAYSKQTKQLSPQTQAVRQALREARAPDELLFELLPPAFGVPPVSGHESVSLEQMHTFIDQLRQSMRELQEAFPSLRRIILAHTMHVFGLSGDGVVAHRELLQRYQRIAAVTNDTQLHALGARLETAVPDGEAWALSVAALVVKRPPDQWHDADVPVFQAAIADLARRFRAAEELSLTAPILPSSHREVMRVGITNGNGEMSRVVHLTANSDVQRLRGELQALLRRYAHLSTEQQLGAMAEVLQQLLLNEQQLV</sequence>
<keyword evidence="1" id="KW-0175">Coiled coil</keyword>
<name>A0A178M534_9CHLR</name>
<feature type="domain" description="AAA+ ATPase" evidence="2">
    <location>
        <begin position="53"/>
        <end position="292"/>
    </location>
</feature>
<feature type="coiled-coil region" evidence="1">
    <location>
        <begin position="940"/>
        <end position="967"/>
    </location>
</feature>
<dbReference type="InterPro" id="IPR027417">
    <property type="entry name" value="P-loop_NTPase"/>
</dbReference>
<proteinExistence type="predicted"/>
<accession>A0A178M534</accession>
<evidence type="ECO:0000256" key="1">
    <source>
        <dbReference type="SAM" id="Coils"/>
    </source>
</evidence>
<dbReference type="InterPro" id="IPR003593">
    <property type="entry name" value="AAA+_ATPase"/>
</dbReference>
<dbReference type="AlphaFoldDB" id="A0A178M534"/>
<dbReference type="EMBL" id="LWQS01000073">
    <property type="protein sequence ID" value="OAN43860.1"/>
    <property type="molecule type" value="Genomic_DNA"/>
</dbReference>
<reference evidence="3 4" key="1">
    <citation type="submission" date="2016-04" db="EMBL/GenBank/DDBJ databases">
        <title>Chloroflexus islandicus sp. nov., a thermophilic filamentous anoxygenic phototrophic bacterium from geyser Strokkur (Iceland).</title>
        <authorList>
            <person name="Gaisin V.A."/>
            <person name="Kalashnikov A.M."/>
            <person name="Sukhacheva M.V."/>
            <person name="Grouzdev D.S."/>
            <person name="Ivanov T.M."/>
            <person name="Kuznetsov B."/>
            <person name="Gorlenko V.M."/>
        </authorList>
    </citation>
    <scope>NUCLEOTIDE SEQUENCE [LARGE SCALE GENOMIC DNA]</scope>
    <source>
        <strain evidence="4">isl-2</strain>
    </source>
</reference>
<keyword evidence="4" id="KW-1185">Reference proteome</keyword>
<evidence type="ECO:0000259" key="2">
    <source>
        <dbReference type="SMART" id="SM00382"/>
    </source>
</evidence>
<gene>
    <name evidence="3" type="ORF">A6A03_17715</name>
</gene>
<dbReference type="SMART" id="SM00382">
    <property type="entry name" value="AAA"/>
    <property type="match status" value="1"/>
</dbReference>